<keyword evidence="5" id="KW-1185">Reference proteome</keyword>
<evidence type="ECO:0000259" key="3">
    <source>
        <dbReference type="Pfam" id="PF26527"/>
    </source>
</evidence>
<feature type="region of interest" description="Disordered" evidence="1">
    <location>
        <begin position="1"/>
        <end position="36"/>
    </location>
</feature>
<keyword evidence="2" id="KW-0812">Transmembrane</keyword>
<keyword evidence="2" id="KW-1133">Transmembrane helix</keyword>
<dbReference type="RefSeq" id="WP_066472477.1">
    <property type="nucleotide sequence ID" value="NZ_CBCRUZ010000016.1"/>
</dbReference>
<organism evidence="4 5">
    <name type="scientific">Skermania pinensis</name>
    <dbReference type="NCBI Taxonomy" id="39122"/>
    <lineage>
        <taxon>Bacteria</taxon>
        <taxon>Bacillati</taxon>
        <taxon>Actinomycetota</taxon>
        <taxon>Actinomycetes</taxon>
        <taxon>Mycobacteriales</taxon>
        <taxon>Gordoniaceae</taxon>
        <taxon>Skermania</taxon>
    </lineage>
</organism>
<evidence type="ECO:0000256" key="1">
    <source>
        <dbReference type="SAM" id="MobiDB-lite"/>
    </source>
</evidence>
<dbReference type="EMBL" id="CP079105">
    <property type="protein sequence ID" value="QXQ13351.1"/>
    <property type="molecule type" value="Genomic_DNA"/>
</dbReference>
<evidence type="ECO:0000256" key="2">
    <source>
        <dbReference type="SAM" id="Phobius"/>
    </source>
</evidence>
<sequence length="217" mass="22590">MEEPRRPQVSWSEPVSWGPDAPSSDPAQVEPPSGRRPGRRVVVALVVVASVLLVGGVVALVRQHQRSVESAPAVPTTAAPRPIVPIPHAGQAPPGTCVNRIDGQVVYGNGPGGTDNGPDAILAFQHAYYVERSGAAARDFGTAGGVVPTADVIQSGIDSIPVGSTHCLAIMPQGSDRYLVELTETRPTGEVTVYRQIVTTAVQEGKTLIVGISQAPE</sequence>
<accession>A0ABX8SCD3</accession>
<proteinExistence type="predicted"/>
<dbReference type="Proteomes" id="UP000887023">
    <property type="component" value="Chromosome"/>
</dbReference>
<evidence type="ECO:0000313" key="4">
    <source>
        <dbReference type="EMBL" id="QXQ13351.1"/>
    </source>
</evidence>
<dbReference type="Pfam" id="PF26527">
    <property type="entry name" value="DUF8176"/>
    <property type="match status" value="1"/>
</dbReference>
<evidence type="ECO:0000313" key="5">
    <source>
        <dbReference type="Proteomes" id="UP000887023"/>
    </source>
</evidence>
<protein>
    <recommendedName>
        <fullName evidence="3">DUF8176 domain-containing protein</fullName>
    </recommendedName>
</protein>
<feature type="transmembrane region" description="Helical" evidence="2">
    <location>
        <begin position="41"/>
        <end position="61"/>
    </location>
</feature>
<keyword evidence="2" id="KW-0472">Membrane</keyword>
<reference evidence="4" key="1">
    <citation type="submission" date="2021-07" db="EMBL/GenBank/DDBJ databases">
        <title>Candidatus Kaistella beijingensis sp. nov. isolated from a municipal wastewater treatment plant is involved in sludge foaming.</title>
        <authorList>
            <person name="Song Y."/>
            <person name="Liu S.-J."/>
        </authorList>
    </citation>
    <scope>NUCLEOTIDE SEQUENCE</scope>
    <source>
        <strain evidence="4">DSM 43998</strain>
    </source>
</reference>
<dbReference type="InterPro" id="IPR058489">
    <property type="entry name" value="DUF8176"/>
</dbReference>
<feature type="domain" description="DUF8176" evidence="3">
    <location>
        <begin position="96"/>
        <end position="212"/>
    </location>
</feature>
<gene>
    <name evidence="4" type="ORF">KV203_16005</name>
</gene>
<name>A0ABX8SCD3_9ACTN</name>